<evidence type="ECO:0000313" key="13">
    <source>
        <dbReference type="Proteomes" id="UP001149074"/>
    </source>
</evidence>
<evidence type="ECO:0000256" key="8">
    <source>
        <dbReference type="ARBA" id="ARBA00022989"/>
    </source>
</evidence>
<evidence type="ECO:0008006" key="14">
    <source>
        <dbReference type="Google" id="ProtNLM"/>
    </source>
</evidence>
<dbReference type="InterPro" id="IPR019150">
    <property type="entry name" value="Vesicle_transport_protein_Use1"/>
</dbReference>
<keyword evidence="6" id="KW-0931">ER-Golgi transport</keyword>
<dbReference type="GO" id="GO:0005789">
    <property type="term" value="C:endoplasmic reticulum membrane"/>
    <property type="evidence" value="ECO:0007669"/>
    <property type="project" value="UniProtKB-SubCell"/>
</dbReference>
<evidence type="ECO:0000256" key="3">
    <source>
        <dbReference type="ARBA" id="ARBA00022448"/>
    </source>
</evidence>
<dbReference type="PANTHER" id="PTHR13050">
    <property type="entry name" value="USE1-LIKE PROTEIN"/>
    <property type="match status" value="1"/>
</dbReference>
<feature type="compositionally biased region" description="Low complexity" evidence="10">
    <location>
        <begin position="151"/>
        <end position="172"/>
    </location>
</feature>
<keyword evidence="3" id="KW-0813">Transport</keyword>
<feature type="region of interest" description="Disordered" evidence="10">
    <location>
        <begin position="133"/>
        <end position="211"/>
    </location>
</feature>
<comment type="caution">
    <text evidence="12">The sequence shown here is derived from an EMBL/GenBank/DDBJ whole genome shotgun (WGS) entry which is preliminary data.</text>
</comment>
<dbReference type="OrthoDB" id="3231855at2759"/>
<sequence>MAVTEFPSAGESPDLTLLNVARLFTRLEHNLVSPGAELRTLRRSEFQRMRVTKNVEYARILLSQLERSLPQLKQPDRRHEAQAEIARDRQLLKRMQTILDEVDSRADDNDEAEDDVDDEWKELFSKPIVEKVVSSADTTSKSQPRVQINETDTNSTNAPTTTTATATATFTPTPTPSIEPNSTLRNRNTTTSSPKQSTGHTTGSNYGQDMNASTEKALDNDRSEQEDLTGSLVSMATQLKAQSKSFQSTLESEKDALERAALGMDKTSSTMEAAGKRMGMLTRMSEGKGWWGRMMLYAWIFALWIVAILIVFVGPKLRF</sequence>
<dbReference type="Pfam" id="PF09753">
    <property type="entry name" value="Use1"/>
    <property type="match status" value="1"/>
</dbReference>
<feature type="compositionally biased region" description="Polar residues" evidence="10">
    <location>
        <begin position="194"/>
        <end position="211"/>
    </location>
</feature>
<feature type="compositionally biased region" description="Polar residues" evidence="10">
    <location>
        <begin position="135"/>
        <end position="150"/>
    </location>
</feature>
<evidence type="ECO:0000256" key="4">
    <source>
        <dbReference type="ARBA" id="ARBA00022692"/>
    </source>
</evidence>
<dbReference type="GO" id="GO:0031201">
    <property type="term" value="C:SNARE complex"/>
    <property type="evidence" value="ECO:0007669"/>
    <property type="project" value="TreeGrafter"/>
</dbReference>
<accession>A0A9W9EII1</accession>
<gene>
    <name evidence="12" type="ORF">N7532_011501</name>
</gene>
<keyword evidence="13" id="KW-1185">Reference proteome</keyword>
<keyword evidence="5" id="KW-0256">Endoplasmic reticulum</keyword>
<evidence type="ECO:0000313" key="12">
    <source>
        <dbReference type="EMBL" id="KAJ5082458.1"/>
    </source>
</evidence>
<keyword evidence="4 11" id="KW-0812">Transmembrane</keyword>
<dbReference type="AlphaFoldDB" id="A0A9W9EII1"/>
<dbReference type="PANTHER" id="PTHR13050:SF7">
    <property type="entry name" value="VESICLE TRANSPORT PROTEIN USE1"/>
    <property type="match status" value="1"/>
</dbReference>
<dbReference type="GeneID" id="81362971"/>
<feature type="transmembrane region" description="Helical" evidence="11">
    <location>
        <begin position="290"/>
        <end position="313"/>
    </location>
</feature>
<protein>
    <recommendedName>
        <fullName evidence="14">Synaptobrevin</fullName>
    </recommendedName>
</protein>
<dbReference type="GO" id="GO:0006890">
    <property type="term" value="P:retrograde vesicle-mediated transport, Golgi to endoplasmic reticulum"/>
    <property type="evidence" value="ECO:0007669"/>
    <property type="project" value="TreeGrafter"/>
</dbReference>
<comment type="similarity">
    <text evidence="2">Belongs to the USE1 family.</text>
</comment>
<comment type="subcellular location">
    <subcellularLocation>
        <location evidence="1">Endoplasmic reticulum membrane</location>
        <topology evidence="1">Single-pass type IV membrane protein</topology>
    </subcellularLocation>
</comment>
<evidence type="ECO:0000256" key="7">
    <source>
        <dbReference type="ARBA" id="ARBA00022927"/>
    </source>
</evidence>
<dbReference type="EMBL" id="JAPQKI010000011">
    <property type="protein sequence ID" value="KAJ5082458.1"/>
    <property type="molecule type" value="Genomic_DNA"/>
</dbReference>
<keyword evidence="9 11" id="KW-0472">Membrane</keyword>
<reference evidence="12" key="2">
    <citation type="journal article" date="2023" name="IMA Fungus">
        <title>Comparative genomic study of the Penicillium genus elucidates a diverse pangenome and 15 lateral gene transfer events.</title>
        <authorList>
            <person name="Petersen C."/>
            <person name="Sorensen T."/>
            <person name="Nielsen M.R."/>
            <person name="Sondergaard T.E."/>
            <person name="Sorensen J.L."/>
            <person name="Fitzpatrick D.A."/>
            <person name="Frisvad J.C."/>
            <person name="Nielsen K.L."/>
        </authorList>
    </citation>
    <scope>NUCLEOTIDE SEQUENCE</scope>
    <source>
        <strain evidence="12">IBT 30761</strain>
    </source>
</reference>
<name>A0A9W9EII1_9EURO</name>
<reference evidence="12" key="1">
    <citation type="submission" date="2022-11" db="EMBL/GenBank/DDBJ databases">
        <authorList>
            <person name="Petersen C."/>
        </authorList>
    </citation>
    <scope>NUCLEOTIDE SEQUENCE</scope>
    <source>
        <strain evidence="12">IBT 30761</strain>
    </source>
</reference>
<evidence type="ECO:0000256" key="11">
    <source>
        <dbReference type="SAM" id="Phobius"/>
    </source>
</evidence>
<evidence type="ECO:0000256" key="1">
    <source>
        <dbReference type="ARBA" id="ARBA00004163"/>
    </source>
</evidence>
<evidence type="ECO:0000256" key="10">
    <source>
        <dbReference type="SAM" id="MobiDB-lite"/>
    </source>
</evidence>
<dbReference type="GO" id="GO:0015031">
    <property type="term" value="P:protein transport"/>
    <property type="evidence" value="ECO:0007669"/>
    <property type="project" value="UniProtKB-KW"/>
</dbReference>
<organism evidence="12 13">
    <name type="scientific">Penicillium argentinense</name>
    <dbReference type="NCBI Taxonomy" id="1131581"/>
    <lineage>
        <taxon>Eukaryota</taxon>
        <taxon>Fungi</taxon>
        <taxon>Dikarya</taxon>
        <taxon>Ascomycota</taxon>
        <taxon>Pezizomycotina</taxon>
        <taxon>Eurotiomycetes</taxon>
        <taxon>Eurotiomycetidae</taxon>
        <taxon>Eurotiales</taxon>
        <taxon>Aspergillaceae</taxon>
        <taxon>Penicillium</taxon>
    </lineage>
</organism>
<feature type="compositionally biased region" description="Low complexity" evidence="10">
    <location>
        <begin position="181"/>
        <end position="193"/>
    </location>
</feature>
<evidence type="ECO:0000256" key="2">
    <source>
        <dbReference type="ARBA" id="ARBA00007891"/>
    </source>
</evidence>
<dbReference type="GO" id="GO:0005484">
    <property type="term" value="F:SNAP receptor activity"/>
    <property type="evidence" value="ECO:0007669"/>
    <property type="project" value="TreeGrafter"/>
</dbReference>
<dbReference type="Proteomes" id="UP001149074">
    <property type="component" value="Unassembled WGS sequence"/>
</dbReference>
<evidence type="ECO:0000256" key="5">
    <source>
        <dbReference type="ARBA" id="ARBA00022824"/>
    </source>
</evidence>
<proteinExistence type="inferred from homology"/>
<keyword evidence="7" id="KW-0653">Protein transport</keyword>
<keyword evidence="8 11" id="KW-1133">Transmembrane helix</keyword>
<evidence type="ECO:0000256" key="6">
    <source>
        <dbReference type="ARBA" id="ARBA00022892"/>
    </source>
</evidence>
<evidence type="ECO:0000256" key="9">
    <source>
        <dbReference type="ARBA" id="ARBA00023136"/>
    </source>
</evidence>
<dbReference type="RefSeq" id="XP_056468980.1">
    <property type="nucleotide sequence ID" value="XM_056623992.1"/>
</dbReference>